<dbReference type="STRING" id="200361.A0A453MFP9"/>
<dbReference type="Gramene" id="AET5Gv21167100.10">
    <property type="protein sequence ID" value="AET5Gv21167100.10"/>
    <property type="gene ID" value="AET5Gv21167100"/>
</dbReference>
<reference evidence="12" key="4">
    <citation type="submission" date="2019-03" db="UniProtKB">
        <authorList>
            <consortium name="EnsemblPlants"/>
        </authorList>
    </citation>
    <scope>IDENTIFICATION</scope>
</reference>
<accession>A0A453MFP9</accession>
<keyword evidence="2" id="KW-0723">Serine/threonine-protein kinase</keyword>
<name>A0A453MFP9_AEGTS</name>
<evidence type="ECO:0000256" key="2">
    <source>
        <dbReference type="ARBA" id="ARBA00022527"/>
    </source>
</evidence>
<keyword evidence="4 9" id="KW-0547">Nucleotide-binding</keyword>
<evidence type="ECO:0000256" key="7">
    <source>
        <dbReference type="ARBA" id="ARBA00047899"/>
    </source>
</evidence>
<feature type="binding site" evidence="9">
    <location>
        <position position="726"/>
    </location>
    <ligand>
        <name>ATP</name>
        <dbReference type="ChEBI" id="CHEBI:30616"/>
    </ligand>
</feature>
<evidence type="ECO:0000256" key="3">
    <source>
        <dbReference type="ARBA" id="ARBA00022679"/>
    </source>
</evidence>
<keyword evidence="5" id="KW-0418">Kinase</keyword>
<dbReference type="Pfam" id="PF00069">
    <property type="entry name" value="Pkinase"/>
    <property type="match status" value="3"/>
</dbReference>
<dbReference type="RefSeq" id="XP_020160104.1">
    <property type="nucleotide sequence ID" value="XM_020304515.4"/>
</dbReference>
<dbReference type="GO" id="GO:0005524">
    <property type="term" value="F:ATP binding"/>
    <property type="evidence" value="ECO:0007669"/>
    <property type="project" value="UniProtKB-UniRule"/>
</dbReference>
<dbReference type="PROSITE" id="PS00108">
    <property type="entry name" value="PROTEIN_KINASE_ST"/>
    <property type="match status" value="1"/>
</dbReference>
<reference evidence="12" key="5">
    <citation type="journal article" date="2021" name="G3 (Bethesda)">
        <title>Aegilops tauschii genome assembly Aet v5.0 features greater sequence contiguity and improved annotation.</title>
        <authorList>
            <person name="Wang L."/>
            <person name="Zhu T."/>
            <person name="Rodriguez J.C."/>
            <person name="Deal K.R."/>
            <person name="Dubcovsky J."/>
            <person name="McGuire P.E."/>
            <person name="Lux T."/>
            <person name="Spannagl M."/>
            <person name="Mayer K.F.X."/>
            <person name="Baldrich P."/>
            <person name="Meyers B.C."/>
            <person name="Huo N."/>
            <person name="Gu Y.Q."/>
            <person name="Zhou H."/>
            <person name="Devos K.M."/>
            <person name="Bennetzen J.L."/>
            <person name="Unver T."/>
            <person name="Budak H."/>
            <person name="Gulick P.J."/>
            <person name="Galiba G."/>
            <person name="Kalapos B."/>
            <person name="Nelson D.R."/>
            <person name="Li P."/>
            <person name="You F.M."/>
            <person name="Luo M.C."/>
            <person name="Dvorak J."/>
        </authorList>
    </citation>
    <scope>NUCLEOTIDE SEQUENCE [LARGE SCALE GENOMIC DNA]</scope>
    <source>
        <strain evidence="12">cv. AL8/78</strain>
    </source>
</reference>
<dbReference type="AlphaFoldDB" id="A0A453MFP9"/>
<dbReference type="GeneID" id="109745398"/>
<dbReference type="PROSITE" id="PS50011">
    <property type="entry name" value="PROTEIN_KINASE_DOM"/>
    <property type="match status" value="3"/>
</dbReference>
<comment type="catalytic activity">
    <reaction evidence="7">
        <text>L-threonyl-[protein] + ATP = O-phospho-L-threonyl-[protein] + ADP + H(+)</text>
        <dbReference type="Rhea" id="RHEA:46608"/>
        <dbReference type="Rhea" id="RHEA-COMP:11060"/>
        <dbReference type="Rhea" id="RHEA-COMP:11605"/>
        <dbReference type="ChEBI" id="CHEBI:15378"/>
        <dbReference type="ChEBI" id="CHEBI:30013"/>
        <dbReference type="ChEBI" id="CHEBI:30616"/>
        <dbReference type="ChEBI" id="CHEBI:61977"/>
        <dbReference type="ChEBI" id="CHEBI:456216"/>
        <dbReference type="EC" id="2.7.11.1"/>
    </reaction>
</comment>
<dbReference type="EC" id="2.7.11.1" evidence="1"/>
<dbReference type="PANTHER" id="PTHR45707">
    <property type="entry name" value="C2 CALCIUM/LIPID-BINDING PLANT PHOSPHORIBOSYLTRANSFERASE FAMILY PROTEIN"/>
    <property type="match status" value="1"/>
</dbReference>
<organism evidence="12 13">
    <name type="scientific">Aegilops tauschii subsp. strangulata</name>
    <name type="common">Goatgrass</name>
    <dbReference type="NCBI Taxonomy" id="200361"/>
    <lineage>
        <taxon>Eukaryota</taxon>
        <taxon>Viridiplantae</taxon>
        <taxon>Streptophyta</taxon>
        <taxon>Embryophyta</taxon>
        <taxon>Tracheophyta</taxon>
        <taxon>Spermatophyta</taxon>
        <taxon>Magnoliopsida</taxon>
        <taxon>Liliopsida</taxon>
        <taxon>Poales</taxon>
        <taxon>Poaceae</taxon>
        <taxon>BOP clade</taxon>
        <taxon>Pooideae</taxon>
        <taxon>Triticodae</taxon>
        <taxon>Triticeae</taxon>
        <taxon>Triticinae</taxon>
        <taxon>Aegilops</taxon>
    </lineage>
</organism>
<evidence type="ECO:0000259" key="11">
    <source>
        <dbReference type="PROSITE" id="PS50011"/>
    </source>
</evidence>
<dbReference type="InterPro" id="IPR000719">
    <property type="entry name" value="Prot_kinase_dom"/>
</dbReference>
<comment type="catalytic activity">
    <reaction evidence="8">
        <text>L-seryl-[protein] + ATP = O-phospho-L-seryl-[protein] + ADP + H(+)</text>
        <dbReference type="Rhea" id="RHEA:17989"/>
        <dbReference type="Rhea" id="RHEA-COMP:9863"/>
        <dbReference type="Rhea" id="RHEA-COMP:11604"/>
        <dbReference type="ChEBI" id="CHEBI:15378"/>
        <dbReference type="ChEBI" id="CHEBI:29999"/>
        <dbReference type="ChEBI" id="CHEBI:30616"/>
        <dbReference type="ChEBI" id="CHEBI:83421"/>
        <dbReference type="ChEBI" id="CHEBI:456216"/>
        <dbReference type="EC" id="2.7.11.1"/>
    </reaction>
</comment>
<dbReference type="PROSITE" id="PS00107">
    <property type="entry name" value="PROTEIN_KINASE_ATP"/>
    <property type="match status" value="1"/>
</dbReference>
<evidence type="ECO:0000256" key="6">
    <source>
        <dbReference type="ARBA" id="ARBA00022840"/>
    </source>
</evidence>
<dbReference type="Gene3D" id="1.10.510.10">
    <property type="entry name" value="Transferase(Phosphotransferase) domain 1"/>
    <property type="match status" value="3"/>
</dbReference>
<reference evidence="13" key="2">
    <citation type="journal article" date="2017" name="Nat. Plants">
        <title>The Aegilops tauschii genome reveals multiple impacts of transposons.</title>
        <authorList>
            <person name="Zhao G."/>
            <person name="Zou C."/>
            <person name="Li K."/>
            <person name="Wang K."/>
            <person name="Li T."/>
            <person name="Gao L."/>
            <person name="Zhang X."/>
            <person name="Wang H."/>
            <person name="Yang Z."/>
            <person name="Liu X."/>
            <person name="Jiang W."/>
            <person name="Mao L."/>
            <person name="Kong X."/>
            <person name="Jiao Y."/>
            <person name="Jia J."/>
        </authorList>
    </citation>
    <scope>NUCLEOTIDE SEQUENCE [LARGE SCALE GENOMIC DNA]</scope>
    <source>
        <strain evidence="13">cv. AL8/78</strain>
    </source>
</reference>
<dbReference type="KEGG" id="ats:109745398"/>
<dbReference type="InterPro" id="IPR017441">
    <property type="entry name" value="Protein_kinase_ATP_BS"/>
</dbReference>
<protein>
    <recommendedName>
        <fullName evidence="1">non-specific serine/threonine protein kinase</fullName>
        <ecNumber evidence="1">2.7.11.1</ecNumber>
    </recommendedName>
</protein>
<keyword evidence="3" id="KW-0808">Transferase</keyword>
<dbReference type="Proteomes" id="UP000015105">
    <property type="component" value="Chromosome 5D"/>
</dbReference>
<dbReference type="FunFam" id="1.10.510.10:FF:001023">
    <property type="entry name" value="Os07g0541700 protein"/>
    <property type="match status" value="1"/>
</dbReference>
<dbReference type="SUPFAM" id="SSF56112">
    <property type="entry name" value="Protein kinase-like (PK-like)"/>
    <property type="match status" value="3"/>
</dbReference>
<dbReference type="SMART" id="SM00220">
    <property type="entry name" value="S_TKc"/>
    <property type="match status" value="3"/>
</dbReference>
<feature type="domain" description="Protein kinase" evidence="11">
    <location>
        <begin position="361"/>
        <end position="646"/>
    </location>
</feature>
<feature type="domain" description="Protein kinase" evidence="11">
    <location>
        <begin position="698"/>
        <end position="961"/>
    </location>
</feature>
<evidence type="ECO:0000313" key="12">
    <source>
        <dbReference type="EnsemblPlants" id="AET5Gv21167100.10"/>
    </source>
</evidence>
<sequence>MSSPPPDPRSDFSTPNFPFKVNPQGTSDESRMPGYKFFKDATNNFSMDQKLGSGRWGDVYKAHLPTGEVVAVRVLYETGHDESDEQHLSQVFTELMSANHKNLVKVLGYSCERQGESLHYKGIPIFAESINGLIGFEYVPGGSLAKFFSDQYLIGVYWDIRFKIIKGICDGLQYLHEAGIMHFDLHPDNILLDDEKVPKITDYGLAMTFREAHSSLGFTGMREYSPPEFISRLEMSKEYDIFSLGVLIKKIVTGIMDYSSVADMDGRECVEHVHKTWRRRLQEIRRYPSFEADCQQVRTCIEIAVACTKRDPRERPLMKDIIRELYEVETRGNYTSSQIEQGIHDYEVRKFSLKELEHITGNFSEKLGQDGFSAVYKGKFEYGEVIAVKRFDKRLRKPEQQFEKVVNIVKLEHKNIVRLTGYCYEPTKVPVLNDKNPDMYILQDVIENLLCYDFFPNGSLERILDDKSCELDWQTRHKIIRGICEGLHHLHVGCQDAPIVHEGIKPTNILLDDGMVPKLGDFCTSMAVTPRGYIAPEVMGTGEATIRSNIYSLGVLIIEIATGDRCPSDESSGRSYIENALKSWKQGSYVASKYPSLQAGFVQQVECWINIGLNCVEILPERRPTIGQIMHFLDTESTNPECYEYVEFSLSAGSSITAWSSSEMGDHANELDALESMLCDASVEPTKLSYTLLKLVTRNFYRLIGHGGFGAVYLGVLPKGKVAVKKLSILQDLSNTAFMDEILCLKKARHSNVVRLLGYCAVAEGQLMEANGTHVMAERTEMLLCFEYVPNGDLQNYIKEECRGHEWQVRYQIIKGICHGLHYLHKQRISHLDLKPGNVLLDANMEPKITDFGLSRFLAEGKSIIVTKQAFGTRGSIAPELINSGEISFKSDIYGLGVIITKLLTRDNNYDFDNWHKSLEVGCSQEKMCVELARRCVEYDQHKRPTIDEIIRELNEMENTIQEEEPPIIQ</sequence>
<dbReference type="PANTHER" id="PTHR45707:SF43">
    <property type="entry name" value="PROTEIN KINASE DOMAIN-CONTAINING PROTEIN"/>
    <property type="match status" value="1"/>
</dbReference>
<proteinExistence type="predicted"/>
<feature type="domain" description="Protein kinase" evidence="11">
    <location>
        <begin position="45"/>
        <end position="327"/>
    </location>
</feature>
<dbReference type="GO" id="GO:0004674">
    <property type="term" value="F:protein serine/threonine kinase activity"/>
    <property type="evidence" value="ECO:0007669"/>
    <property type="project" value="UniProtKB-KW"/>
</dbReference>
<reference evidence="12" key="3">
    <citation type="journal article" date="2017" name="Nature">
        <title>Genome sequence of the progenitor of the wheat D genome Aegilops tauschii.</title>
        <authorList>
            <person name="Luo M.C."/>
            <person name="Gu Y.Q."/>
            <person name="Puiu D."/>
            <person name="Wang H."/>
            <person name="Twardziok S.O."/>
            <person name="Deal K.R."/>
            <person name="Huo N."/>
            <person name="Zhu T."/>
            <person name="Wang L."/>
            <person name="Wang Y."/>
            <person name="McGuire P.E."/>
            <person name="Liu S."/>
            <person name="Long H."/>
            <person name="Ramasamy R.K."/>
            <person name="Rodriguez J.C."/>
            <person name="Van S.L."/>
            <person name="Yuan L."/>
            <person name="Wang Z."/>
            <person name="Xia Z."/>
            <person name="Xiao L."/>
            <person name="Anderson O.D."/>
            <person name="Ouyang S."/>
            <person name="Liang Y."/>
            <person name="Zimin A.V."/>
            <person name="Pertea G."/>
            <person name="Qi P."/>
            <person name="Bennetzen J.L."/>
            <person name="Dai X."/>
            <person name="Dawson M.W."/>
            <person name="Muller H.G."/>
            <person name="Kugler K."/>
            <person name="Rivarola-Duarte L."/>
            <person name="Spannagl M."/>
            <person name="Mayer K.F.X."/>
            <person name="Lu F.H."/>
            <person name="Bevan M.W."/>
            <person name="Leroy P."/>
            <person name="Li P."/>
            <person name="You F.M."/>
            <person name="Sun Q."/>
            <person name="Liu Z."/>
            <person name="Lyons E."/>
            <person name="Wicker T."/>
            <person name="Salzberg S.L."/>
            <person name="Devos K.M."/>
            <person name="Dvorak J."/>
        </authorList>
    </citation>
    <scope>NUCLEOTIDE SEQUENCE [LARGE SCALE GENOMIC DNA]</scope>
    <source>
        <strain evidence="12">cv. AL8/78</strain>
    </source>
</reference>
<evidence type="ECO:0000256" key="5">
    <source>
        <dbReference type="ARBA" id="ARBA00022777"/>
    </source>
</evidence>
<dbReference type="InterPro" id="IPR011009">
    <property type="entry name" value="Kinase-like_dom_sf"/>
</dbReference>
<evidence type="ECO:0000256" key="10">
    <source>
        <dbReference type="SAM" id="MobiDB-lite"/>
    </source>
</evidence>
<evidence type="ECO:0000256" key="8">
    <source>
        <dbReference type="ARBA" id="ARBA00048679"/>
    </source>
</evidence>
<dbReference type="InterPro" id="IPR008271">
    <property type="entry name" value="Ser/Thr_kinase_AS"/>
</dbReference>
<feature type="region of interest" description="Disordered" evidence="10">
    <location>
        <begin position="1"/>
        <end position="33"/>
    </location>
</feature>
<evidence type="ECO:0000256" key="9">
    <source>
        <dbReference type="PROSITE-ProRule" id="PRU10141"/>
    </source>
</evidence>
<dbReference type="OrthoDB" id="633211at2759"/>
<reference evidence="13" key="1">
    <citation type="journal article" date="2014" name="Science">
        <title>Ancient hybridizations among the ancestral genomes of bread wheat.</title>
        <authorList>
            <consortium name="International Wheat Genome Sequencing Consortium,"/>
            <person name="Marcussen T."/>
            <person name="Sandve S.R."/>
            <person name="Heier L."/>
            <person name="Spannagl M."/>
            <person name="Pfeifer M."/>
            <person name="Jakobsen K.S."/>
            <person name="Wulff B.B."/>
            <person name="Steuernagel B."/>
            <person name="Mayer K.F."/>
            <person name="Olsen O.A."/>
        </authorList>
    </citation>
    <scope>NUCLEOTIDE SEQUENCE [LARGE SCALE GENOMIC DNA]</scope>
    <source>
        <strain evidence="13">cv. AL8/78</strain>
    </source>
</reference>
<dbReference type="EnsemblPlants" id="AET5Gv21167100.10">
    <property type="protein sequence ID" value="AET5Gv21167100.10"/>
    <property type="gene ID" value="AET5Gv21167100"/>
</dbReference>
<keyword evidence="6 9" id="KW-0067">ATP-binding</keyword>
<evidence type="ECO:0000256" key="1">
    <source>
        <dbReference type="ARBA" id="ARBA00012513"/>
    </source>
</evidence>
<dbReference type="Gene3D" id="3.30.200.20">
    <property type="entry name" value="Phosphorylase Kinase, domain 1"/>
    <property type="match status" value="2"/>
</dbReference>
<dbReference type="OMA" id="RMPGYKF"/>
<evidence type="ECO:0000313" key="13">
    <source>
        <dbReference type="Proteomes" id="UP000015105"/>
    </source>
</evidence>
<keyword evidence="13" id="KW-1185">Reference proteome</keyword>
<evidence type="ECO:0000256" key="4">
    <source>
        <dbReference type="ARBA" id="ARBA00022741"/>
    </source>
</evidence>